<organism evidence="2 3">
    <name type="scientific">Uliginosibacterium paludis</name>
    <dbReference type="NCBI Taxonomy" id="1615952"/>
    <lineage>
        <taxon>Bacteria</taxon>
        <taxon>Pseudomonadati</taxon>
        <taxon>Pseudomonadota</taxon>
        <taxon>Betaproteobacteria</taxon>
        <taxon>Rhodocyclales</taxon>
        <taxon>Zoogloeaceae</taxon>
        <taxon>Uliginosibacterium</taxon>
    </lineage>
</organism>
<evidence type="ECO:0000256" key="1">
    <source>
        <dbReference type="SAM" id="SignalP"/>
    </source>
</evidence>
<gene>
    <name evidence="2" type="ORF">ABVT11_06050</name>
</gene>
<evidence type="ECO:0000313" key="3">
    <source>
        <dbReference type="Proteomes" id="UP001548590"/>
    </source>
</evidence>
<keyword evidence="1" id="KW-0732">Signal</keyword>
<sequence>MRLSIVAASLLSVFATLPTHAADAPASPHTFTGNFNFTNNYMYRGLTQTDDKPALQGGFDYSHASGVYAGTWASNISWLDASGKSSMEWDVYGGYKFNAGPVAFDVGALQYIYPGAKVDGVTSADTTELYAAATWMGLTAKYSHAVTNLFGVEDSKGSYYPELNYSAELGAGFTASAHVGRQHIEKGTSYNDWKLGVTKEVLGLTVGAFYVDTDISKPRAVFTVGKSF</sequence>
<reference evidence="2 3" key="1">
    <citation type="submission" date="2024-07" db="EMBL/GenBank/DDBJ databases">
        <title>Uliginosibacterium paludis KCTC:42655.</title>
        <authorList>
            <person name="Kim M.K."/>
        </authorList>
    </citation>
    <scope>NUCLEOTIDE SEQUENCE [LARGE SCALE GENOMIC DNA]</scope>
    <source>
        <strain evidence="2 3">KCTC 42655</strain>
    </source>
</reference>
<dbReference type="NCBIfam" id="TIGR02001">
    <property type="entry name" value="gcw_chp"/>
    <property type="match status" value="1"/>
</dbReference>
<dbReference type="EMBL" id="JBEWLZ010000003">
    <property type="protein sequence ID" value="MET1489381.1"/>
    <property type="molecule type" value="Genomic_DNA"/>
</dbReference>
<keyword evidence="3" id="KW-1185">Reference proteome</keyword>
<feature type="signal peptide" evidence="1">
    <location>
        <begin position="1"/>
        <end position="21"/>
    </location>
</feature>
<dbReference type="Proteomes" id="UP001548590">
    <property type="component" value="Unassembled WGS sequence"/>
</dbReference>
<dbReference type="InterPro" id="IPR010239">
    <property type="entry name" value="CHP02001"/>
</dbReference>
<comment type="caution">
    <text evidence="2">The sequence shown here is derived from an EMBL/GenBank/DDBJ whole genome shotgun (WGS) entry which is preliminary data.</text>
</comment>
<name>A0ABV2CNA4_9RHOO</name>
<protein>
    <submittedName>
        <fullName evidence="2">TorF family putative porin</fullName>
    </submittedName>
</protein>
<dbReference type="Pfam" id="PF09694">
    <property type="entry name" value="Gcw_chp"/>
    <property type="match status" value="1"/>
</dbReference>
<dbReference type="RefSeq" id="WP_345925587.1">
    <property type="nucleotide sequence ID" value="NZ_JBDIVF010000002.1"/>
</dbReference>
<proteinExistence type="predicted"/>
<accession>A0ABV2CNA4</accession>
<evidence type="ECO:0000313" key="2">
    <source>
        <dbReference type="EMBL" id="MET1489381.1"/>
    </source>
</evidence>
<feature type="chain" id="PRO_5046751047" evidence="1">
    <location>
        <begin position="22"/>
        <end position="228"/>
    </location>
</feature>